<reference evidence="3" key="2">
    <citation type="submission" date="2017-05" db="EMBL/GenBank/DDBJ databases">
        <authorList>
            <consortium name="The Broad Institute Genomics Platform"/>
            <consortium name="The Broad Institute Genomic Center for Infectious Diseases"/>
            <person name="Earl A."/>
            <person name="Manson A."/>
            <person name="Schwartman J."/>
            <person name="Gilmore M."/>
            <person name="Abouelleil A."/>
            <person name="Cao P."/>
            <person name="Chapman S."/>
            <person name="Cusick C."/>
            <person name="Shea T."/>
            <person name="Young S."/>
            <person name="Neafsey D."/>
            <person name="Nusbaum C."/>
            <person name="Birren B."/>
        </authorList>
    </citation>
    <scope>NUCLEOTIDE SEQUENCE</scope>
    <source>
        <strain evidence="3">9E7_DIV0242</strain>
    </source>
</reference>
<feature type="signal peptide" evidence="1">
    <location>
        <begin position="1"/>
        <end position="25"/>
    </location>
</feature>
<accession>A0A242K925</accession>
<dbReference type="RefSeq" id="WP_086348869.1">
    <property type="nucleotide sequence ID" value="NZ_CP147247.1"/>
</dbReference>
<reference evidence="2" key="1">
    <citation type="submission" date="2017-05" db="EMBL/GenBank/DDBJ databases">
        <title>The Genome Sequence of Enterococcus sp. 9E7_DIV0242.</title>
        <authorList>
            <consortium name="The Broad Institute Genomics Platform"/>
            <consortium name="The Broad Institute Genomic Center for Infectious Diseases"/>
            <person name="Earl A."/>
            <person name="Manson A."/>
            <person name="Schwartman J."/>
            <person name="Gilmore M."/>
            <person name="Abouelleil A."/>
            <person name="Cao P."/>
            <person name="Chapman S."/>
            <person name="Cusick C."/>
            <person name="Shea T."/>
            <person name="Young S."/>
            <person name="Neafsey D."/>
            <person name="Nusbaum C."/>
            <person name="Birren B."/>
        </authorList>
    </citation>
    <scope>NUCLEOTIDE SEQUENCE [LARGE SCALE GENOMIC DNA]</scope>
    <source>
        <strain evidence="2">9E7_DIV0242</strain>
    </source>
</reference>
<dbReference type="Proteomes" id="UP000195141">
    <property type="component" value="Chromosome"/>
</dbReference>
<reference evidence="3" key="3">
    <citation type="submission" date="2024-03" db="EMBL/GenBank/DDBJ databases">
        <title>The Genome Sequence of Enterococcus sp. DIV0242b.</title>
        <authorList>
            <consortium name="The Broad Institute Genomics Platform"/>
            <consortium name="The Broad Institute Microbial Omics Core"/>
            <consortium name="The Broad Institute Genomic Center for Infectious Diseases"/>
            <person name="Earl A."/>
            <person name="Manson A."/>
            <person name="Gilmore M."/>
            <person name="Schwartman J."/>
            <person name="Shea T."/>
            <person name="Abouelleil A."/>
            <person name="Cao P."/>
            <person name="Chapman S."/>
            <person name="Cusick C."/>
            <person name="Young S."/>
            <person name="Neafsey D."/>
            <person name="Nusbaum C."/>
            <person name="Birren B."/>
        </authorList>
    </citation>
    <scope>NUCLEOTIDE SEQUENCE</scope>
    <source>
        <strain evidence="3">9E7_DIV0242</strain>
    </source>
</reference>
<dbReference type="PROSITE" id="PS51257">
    <property type="entry name" value="PROKAR_LIPOPROTEIN"/>
    <property type="match status" value="1"/>
</dbReference>
<dbReference type="EMBL" id="NGMM01000002">
    <property type="protein sequence ID" value="OTP17675.1"/>
    <property type="molecule type" value="Genomic_DNA"/>
</dbReference>
<evidence type="ECO:0000313" key="3">
    <source>
        <dbReference type="EMBL" id="WYJ91288.1"/>
    </source>
</evidence>
<gene>
    <name evidence="2" type="ORF">A5888_001813</name>
    <name evidence="3" type="ORF">A5888_003056</name>
</gene>
<dbReference type="OrthoDB" id="2182063at2"/>
<keyword evidence="1" id="KW-0732">Signal</keyword>
<evidence type="ECO:0000313" key="2">
    <source>
        <dbReference type="EMBL" id="OTP17675.1"/>
    </source>
</evidence>
<keyword evidence="4" id="KW-1185">Reference proteome</keyword>
<sequence length="242" mass="27807">MQKWLLTSLISLIMLLTGCASSSTAETKLAENEQAFTWWQDRATEFGSYDYQTTEEDAFKDLKERFEVSLLPSFEQAQIIIDAAFLTNSRKAEPRDYYFYASNKGLIVTNILRYKGEDSGATSYGKIIETYDYLPELKKVKVANQRIELHNETLNNQYNGKELLTTLNELGTMLEIEDLSDCLETFKEAIKDPTALGNKDIVIYEDYQEGKKEETFGKLLGVKYDKSGIVSQIYAVTYDYRR</sequence>
<evidence type="ECO:0000256" key="1">
    <source>
        <dbReference type="SAM" id="SignalP"/>
    </source>
</evidence>
<proteinExistence type="predicted"/>
<evidence type="ECO:0000313" key="4">
    <source>
        <dbReference type="Proteomes" id="UP000195141"/>
    </source>
</evidence>
<name>A0A242K925_9ENTE</name>
<feature type="chain" id="PRO_5038937901" description="Lipoprotein" evidence="1">
    <location>
        <begin position="26"/>
        <end position="242"/>
    </location>
</feature>
<protein>
    <recommendedName>
        <fullName evidence="5">Lipoprotein</fullName>
    </recommendedName>
</protein>
<organism evidence="2">
    <name type="scientific">Candidatus Enterococcus clewellii</name>
    <dbReference type="NCBI Taxonomy" id="1834193"/>
    <lineage>
        <taxon>Bacteria</taxon>
        <taxon>Bacillati</taxon>
        <taxon>Bacillota</taxon>
        <taxon>Bacilli</taxon>
        <taxon>Lactobacillales</taxon>
        <taxon>Enterococcaceae</taxon>
        <taxon>Enterococcus</taxon>
    </lineage>
</organism>
<dbReference type="EMBL" id="CP147247">
    <property type="protein sequence ID" value="WYJ91288.1"/>
    <property type="molecule type" value="Genomic_DNA"/>
</dbReference>
<dbReference type="AlphaFoldDB" id="A0A242K925"/>
<evidence type="ECO:0008006" key="5">
    <source>
        <dbReference type="Google" id="ProtNLM"/>
    </source>
</evidence>